<sequence>MPGVTVPSAARLIALPILFVGVIVMYRTRNADEYIAAIWRSGTSVAFVATVAVMFFAPALEGFIDGITESLTEQPTGPDLPYAELLAPVAIASFYIANLWARLRGTY</sequence>
<reference evidence="2 3" key="1">
    <citation type="submission" date="2019-12" db="EMBL/GenBank/DDBJ databases">
        <title>Genomic-based taxomic classification of the family Erythrobacteraceae.</title>
        <authorList>
            <person name="Xu L."/>
        </authorList>
    </citation>
    <scope>NUCLEOTIDE SEQUENCE [LARGE SCALE GENOMIC DNA]</scope>
    <source>
        <strain evidence="2 3">JCM 12189</strain>
    </source>
</reference>
<feature type="transmembrane region" description="Helical" evidence="1">
    <location>
        <begin position="38"/>
        <end position="60"/>
    </location>
</feature>
<organism evidence="2 3">
    <name type="scientific">Qipengyuania aquimaris</name>
    <dbReference type="NCBI Taxonomy" id="255984"/>
    <lineage>
        <taxon>Bacteria</taxon>
        <taxon>Pseudomonadati</taxon>
        <taxon>Pseudomonadota</taxon>
        <taxon>Alphaproteobacteria</taxon>
        <taxon>Sphingomonadales</taxon>
        <taxon>Erythrobacteraceae</taxon>
        <taxon>Qipengyuania</taxon>
    </lineage>
</organism>
<keyword evidence="1" id="KW-0812">Transmembrane</keyword>
<keyword evidence="1" id="KW-1133">Transmembrane helix</keyword>
<comment type="caution">
    <text evidence="2">The sequence shown here is derived from an EMBL/GenBank/DDBJ whole genome shotgun (WGS) entry which is preliminary data.</text>
</comment>
<keyword evidence="1" id="KW-0472">Membrane</keyword>
<keyword evidence="3" id="KW-1185">Reference proteome</keyword>
<gene>
    <name evidence="2" type="ORF">GRI34_05010</name>
</gene>
<dbReference type="AlphaFoldDB" id="A0A6I4TKQ0"/>
<evidence type="ECO:0000313" key="2">
    <source>
        <dbReference type="EMBL" id="MXO95780.1"/>
    </source>
</evidence>
<evidence type="ECO:0000256" key="1">
    <source>
        <dbReference type="SAM" id="Phobius"/>
    </source>
</evidence>
<accession>A0A6I4TKQ0</accession>
<feature type="transmembrane region" description="Helical" evidence="1">
    <location>
        <begin position="6"/>
        <end position="26"/>
    </location>
</feature>
<evidence type="ECO:0000313" key="3">
    <source>
        <dbReference type="Proteomes" id="UP000432727"/>
    </source>
</evidence>
<dbReference type="Proteomes" id="UP000432727">
    <property type="component" value="Unassembled WGS sequence"/>
</dbReference>
<feature type="transmembrane region" description="Helical" evidence="1">
    <location>
        <begin position="80"/>
        <end position="101"/>
    </location>
</feature>
<proteinExistence type="predicted"/>
<dbReference type="EMBL" id="WTYI01000001">
    <property type="protein sequence ID" value="MXO95780.1"/>
    <property type="molecule type" value="Genomic_DNA"/>
</dbReference>
<protein>
    <submittedName>
        <fullName evidence="2">Uncharacterized protein</fullName>
    </submittedName>
</protein>
<name>A0A6I4TKQ0_9SPHN</name>